<accession>A0A1B0F9G5</accession>
<proteinExistence type="predicted"/>
<reference evidence="1" key="1">
    <citation type="submission" date="2020-05" db="UniProtKB">
        <authorList>
            <consortium name="EnsemblMetazoa"/>
        </authorList>
    </citation>
    <scope>IDENTIFICATION</scope>
    <source>
        <strain evidence="1">Yale</strain>
    </source>
</reference>
<protein>
    <recommendedName>
        <fullName evidence="3">Integrase catalytic domain-containing protein</fullName>
    </recommendedName>
</protein>
<dbReference type="EnsemblMetazoa" id="GMOY000134-RA">
    <property type="protein sequence ID" value="GMOY000134-PA"/>
    <property type="gene ID" value="GMOY000134"/>
</dbReference>
<dbReference type="AlphaFoldDB" id="A0A1B0F9G5"/>
<evidence type="ECO:0000313" key="1">
    <source>
        <dbReference type="EnsemblMetazoa" id="GMOY000134-PA"/>
    </source>
</evidence>
<sequence>MIILIHATKHIYVEPVVCSPQQSRVERLNTAIAEKSKAMIIESKLPKNMWSKGVLASAYTINRCLSTSNEGDKNPI</sequence>
<evidence type="ECO:0000313" key="2">
    <source>
        <dbReference type="Proteomes" id="UP000092444"/>
    </source>
</evidence>
<dbReference type="VEuPathDB" id="VectorBase:GMOY000134"/>
<keyword evidence="2" id="KW-1185">Reference proteome</keyword>
<evidence type="ECO:0008006" key="3">
    <source>
        <dbReference type="Google" id="ProtNLM"/>
    </source>
</evidence>
<name>A0A1B0F9G5_GLOMM</name>
<dbReference type="Proteomes" id="UP000092444">
    <property type="component" value="Unassembled WGS sequence"/>
</dbReference>
<organism evidence="1 2">
    <name type="scientific">Glossina morsitans morsitans</name>
    <name type="common">Savannah tsetse fly</name>
    <dbReference type="NCBI Taxonomy" id="37546"/>
    <lineage>
        <taxon>Eukaryota</taxon>
        <taxon>Metazoa</taxon>
        <taxon>Ecdysozoa</taxon>
        <taxon>Arthropoda</taxon>
        <taxon>Hexapoda</taxon>
        <taxon>Insecta</taxon>
        <taxon>Pterygota</taxon>
        <taxon>Neoptera</taxon>
        <taxon>Endopterygota</taxon>
        <taxon>Diptera</taxon>
        <taxon>Brachycera</taxon>
        <taxon>Muscomorpha</taxon>
        <taxon>Hippoboscoidea</taxon>
        <taxon>Glossinidae</taxon>
        <taxon>Glossina</taxon>
    </lineage>
</organism>
<dbReference type="EMBL" id="CCAG010018586">
    <property type="status" value="NOT_ANNOTATED_CDS"/>
    <property type="molecule type" value="Genomic_DNA"/>
</dbReference>